<dbReference type="Gene3D" id="1.10.510.10">
    <property type="entry name" value="Transferase(Phosphotransferase) domain 1"/>
    <property type="match status" value="1"/>
</dbReference>
<keyword evidence="11" id="KW-1185">Reference proteome</keyword>
<feature type="compositionally biased region" description="Basic residues" evidence="8">
    <location>
        <begin position="302"/>
        <end position="315"/>
    </location>
</feature>
<dbReference type="InterPro" id="IPR000719">
    <property type="entry name" value="Prot_kinase_dom"/>
</dbReference>
<dbReference type="PROSITE" id="PS00108">
    <property type="entry name" value="PROTEIN_KINASE_ST"/>
    <property type="match status" value="1"/>
</dbReference>
<keyword evidence="6 7" id="KW-0067">ATP-binding</keyword>
<evidence type="ECO:0000256" key="8">
    <source>
        <dbReference type="SAM" id="MobiDB-lite"/>
    </source>
</evidence>
<organism evidence="10 11">
    <name type="scientific">Fuerstiella marisgermanici</name>
    <dbReference type="NCBI Taxonomy" id="1891926"/>
    <lineage>
        <taxon>Bacteria</taxon>
        <taxon>Pseudomonadati</taxon>
        <taxon>Planctomycetota</taxon>
        <taxon>Planctomycetia</taxon>
        <taxon>Planctomycetales</taxon>
        <taxon>Planctomycetaceae</taxon>
        <taxon>Fuerstiella</taxon>
    </lineage>
</organism>
<evidence type="ECO:0000313" key="11">
    <source>
        <dbReference type="Proteomes" id="UP000187735"/>
    </source>
</evidence>
<feature type="region of interest" description="Disordered" evidence="8">
    <location>
        <begin position="290"/>
        <end position="315"/>
    </location>
</feature>
<accession>A0A1P8WLQ1</accession>
<keyword evidence="3 10" id="KW-0808">Transferase</keyword>
<protein>
    <recommendedName>
        <fullName evidence="1">non-specific serine/threonine protein kinase</fullName>
        <ecNumber evidence="1">2.7.11.1</ecNumber>
    </recommendedName>
</protein>
<dbReference type="PROSITE" id="PS50011">
    <property type="entry name" value="PROTEIN_KINASE_DOM"/>
    <property type="match status" value="1"/>
</dbReference>
<sequence length="582" mass="64856">MAPRTIGPFQLDRQIGVGGMGVVYSAIYPKTGKKVAVKVLSPGFMSDAKVRKRFEREIGILKRLKHPNIVKYYGGGTENGQRYYAMEFIDGGSLQQVIKNRGQLTWEQVIHVGRQVTSALEHAHNAGIIHRDLKPANLFLSRKGHLKLGDFGIARDTEATALTAAGKTVGTYAYMAPEQIQASDPISRKTDLYALGCVLYELVVGETPFHSDNPMDMLMQHLQDEPYNVCEKVPNCPIELGKLIDRLLEKKPDDRPYDALAVHTDLGEIKERADSGVGAALADTVVSGSAVGSGTGKPKSVGARKKKKKKRKKKGPIHEQTWFLATCLLALVGATAWLLRPPGEDWYAEQWHEAMQGDEYAQRASLDKHIDPYIEKFPAGQHIARARELSAKLHANMLEPQLKNLARINKPVEPPFKAACVEAARLEDEEGLVYVPTWEDPPATELPSNPLPALQRWQALIEQGESLSDTSEEIPWLMQLCRNHHDYFRQKLIAADDARHMFRERMTEAEKLSTGEEAEQQQAIATWKYVYDNYKGVGRFQDFAEYARQRFLGREATIPDVESTGGDTSSTDDAPTEATDGP</sequence>
<evidence type="ECO:0000256" key="5">
    <source>
        <dbReference type="ARBA" id="ARBA00022777"/>
    </source>
</evidence>
<dbReference type="Pfam" id="PF00069">
    <property type="entry name" value="Pkinase"/>
    <property type="match status" value="1"/>
</dbReference>
<dbReference type="AlphaFoldDB" id="A0A1P8WLQ1"/>
<dbReference type="InterPro" id="IPR011009">
    <property type="entry name" value="Kinase-like_dom_sf"/>
</dbReference>
<feature type="domain" description="Protein kinase" evidence="9">
    <location>
        <begin position="9"/>
        <end position="266"/>
    </location>
</feature>
<gene>
    <name evidence="10" type="primary">pknH_4</name>
    <name evidence="10" type="ORF">Fuma_04639</name>
</gene>
<dbReference type="OrthoDB" id="6111975at2"/>
<evidence type="ECO:0000256" key="6">
    <source>
        <dbReference type="ARBA" id="ARBA00022840"/>
    </source>
</evidence>
<evidence type="ECO:0000256" key="7">
    <source>
        <dbReference type="PROSITE-ProRule" id="PRU10141"/>
    </source>
</evidence>
<dbReference type="SMART" id="SM00220">
    <property type="entry name" value="S_TKc"/>
    <property type="match status" value="1"/>
</dbReference>
<keyword evidence="4 7" id="KW-0547">Nucleotide-binding</keyword>
<dbReference type="CDD" id="cd14014">
    <property type="entry name" value="STKc_PknB_like"/>
    <property type="match status" value="1"/>
</dbReference>
<dbReference type="SUPFAM" id="SSF56112">
    <property type="entry name" value="Protein kinase-like (PK-like)"/>
    <property type="match status" value="1"/>
</dbReference>
<evidence type="ECO:0000256" key="3">
    <source>
        <dbReference type="ARBA" id="ARBA00022679"/>
    </source>
</evidence>
<dbReference type="EMBL" id="CP017641">
    <property type="protein sequence ID" value="APZ94987.1"/>
    <property type="molecule type" value="Genomic_DNA"/>
</dbReference>
<evidence type="ECO:0000313" key="10">
    <source>
        <dbReference type="EMBL" id="APZ94987.1"/>
    </source>
</evidence>
<evidence type="ECO:0000259" key="9">
    <source>
        <dbReference type="PROSITE" id="PS50011"/>
    </source>
</evidence>
<name>A0A1P8WLQ1_9PLAN</name>
<evidence type="ECO:0000256" key="4">
    <source>
        <dbReference type="ARBA" id="ARBA00022741"/>
    </source>
</evidence>
<proteinExistence type="predicted"/>
<dbReference type="Proteomes" id="UP000187735">
    <property type="component" value="Chromosome"/>
</dbReference>
<reference evidence="10 11" key="1">
    <citation type="journal article" date="2016" name="Front. Microbiol.">
        <title>Fuerstia marisgermanicae gen. nov., sp. nov., an Unusual Member of the Phylum Planctomycetes from the German Wadden Sea.</title>
        <authorList>
            <person name="Kohn T."/>
            <person name="Heuer A."/>
            <person name="Jogler M."/>
            <person name="Vollmers J."/>
            <person name="Boedeker C."/>
            <person name="Bunk B."/>
            <person name="Rast P."/>
            <person name="Borchert D."/>
            <person name="Glockner I."/>
            <person name="Freese H.M."/>
            <person name="Klenk H.P."/>
            <person name="Overmann J."/>
            <person name="Kaster A.K."/>
            <person name="Rohde M."/>
            <person name="Wiegand S."/>
            <person name="Jogler C."/>
        </authorList>
    </citation>
    <scope>NUCLEOTIDE SEQUENCE [LARGE SCALE GENOMIC DNA]</scope>
    <source>
        <strain evidence="10 11">NH11</strain>
    </source>
</reference>
<dbReference type="InterPro" id="IPR017441">
    <property type="entry name" value="Protein_kinase_ATP_BS"/>
</dbReference>
<feature type="binding site" evidence="7">
    <location>
        <position position="38"/>
    </location>
    <ligand>
        <name>ATP</name>
        <dbReference type="ChEBI" id="CHEBI:30616"/>
    </ligand>
</feature>
<dbReference type="EC" id="2.7.11.1" evidence="1"/>
<keyword evidence="2" id="KW-0723">Serine/threonine-protein kinase</keyword>
<dbReference type="PANTHER" id="PTHR43289">
    <property type="entry name" value="MITOGEN-ACTIVATED PROTEIN KINASE KINASE KINASE 20-RELATED"/>
    <property type="match status" value="1"/>
</dbReference>
<dbReference type="PROSITE" id="PS00107">
    <property type="entry name" value="PROTEIN_KINASE_ATP"/>
    <property type="match status" value="1"/>
</dbReference>
<feature type="region of interest" description="Disordered" evidence="8">
    <location>
        <begin position="557"/>
        <end position="582"/>
    </location>
</feature>
<dbReference type="STRING" id="1891926.Fuma_04639"/>
<dbReference type="RefSeq" id="WP_077026212.1">
    <property type="nucleotide sequence ID" value="NZ_CP017641.1"/>
</dbReference>
<dbReference type="GO" id="GO:0005524">
    <property type="term" value="F:ATP binding"/>
    <property type="evidence" value="ECO:0007669"/>
    <property type="project" value="UniProtKB-UniRule"/>
</dbReference>
<dbReference type="FunFam" id="1.10.510.10:FF:000021">
    <property type="entry name" value="Serine/threonine protein kinase"/>
    <property type="match status" value="1"/>
</dbReference>
<evidence type="ECO:0000256" key="2">
    <source>
        <dbReference type="ARBA" id="ARBA00022527"/>
    </source>
</evidence>
<dbReference type="InterPro" id="IPR008271">
    <property type="entry name" value="Ser/Thr_kinase_AS"/>
</dbReference>
<evidence type="ECO:0000256" key="1">
    <source>
        <dbReference type="ARBA" id="ARBA00012513"/>
    </source>
</evidence>
<dbReference type="KEGG" id="fmr:Fuma_04639"/>
<dbReference type="GO" id="GO:0004674">
    <property type="term" value="F:protein serine/threonine kinase activity"/>
    <property type="evidence" value="ECO:0007669"/>
    <property type="project" value="UniProtKB-KW"/>
</dbReference>
<dbReference type="PANTHER" id="PTHR43289:SF6">
    <property type="entry name" value="SERINE_THREONINE-PROTEIN KINASE NEKL-3"/>
    <property type="match status" value="1"/>
</dbReference>
<keyword evidence="5 10" id="KW-0418">Kinase</keyword>